<dbReference type="AlphaFoldDB" id="A0A317VAQ5"/>
<proteinExistence type="predicted"/>
<reference evidence="1" key="1">
    <citation type="submission" date="2016-12" db="EMBL/GenBank/DDBJ databases">
        <title>The genomes of Aspergillus section Nigri reveals drivers in fungal speciation.</title>
        <authorList>
            <consortium name="DOE Joint Genome Institute"/>
            <person name="Vesth T.C."/>
            <person name="Nybo J."/>
            <person name="Theobald S."/>
            <person name="Brandl J."/>
            <person name="Frisvad J.C."/>
            <person name="Nielsen K.F."/>
            <person name="Lyhne E.K."/>
            <person name="Kogle M.E."/>
            <person name="Kuo A."/>
            <person name="Riley R."/>
            <person name="Clum A."/>
            <person name="Nolan M."/>
            <person name="Lipzen A."/>
            <person name="Salamov A."/>
            <person name="Henrissat B."/>
            <person name="Wiebenga A."/>
            <person name="De vries R.P."/>
            <person name="Grigoriev I.V."/>
            <person name="Mortensen U.H."/>
            <person name="Andersen M.R."/>
            <person name="Baker S.E."/>
        </authorList>
    </citation>
    <scope>NUCLEOTIDE SEQUENCE</scope>
    <source>
        <strain evidence="1">CBS 122712</strain>
    </source>
</reference>
<organism evidence="1 2">
    <name type="scientific">Aspergillus eucalypticola (strain CBS 122712 / IBT 29274)</name>
    <dbReference type="NCBI Taxonomy" id="1448314"/>
    <lineage>
        <taxon>Eukaryota</taxon>
        <taxon>Fungi</taxon>
        <taxon>Dikarya</taxon>
        <taxon>Ascomycota</taxon>
        <taxon>Pezizomycotina</taxon>
        <taxon>Eurotiomycetes</taxon>
        <taxon>Eurotiomycetidae</taxon>
        <taxon>Eurotiales</taxon>
        <taxon>Aspergillaceae</taxon>
        <taxon>Aspergillus</taxon>
        <taxon>Aspergillus subgen. Circumdati</taxon>
    </lineage>
</organism>
<accession>A0A317VAQ5</accession>
<sequence>MPNAHLQCCLTRFGLSEPSHWDLDDQSGCKGVVAQPWLLPCHRPARVMFGPAALRRWKLCSRASVHDDRSKFNGRRYRLTTDLAVSLGLNLPPCPSPSLPRVYFIFVPLSLCVSVRVSLTLCGGWCSVPLQIRSAFQSLSEENEECVGCIFRRPRPK</sequence>
<gene>
    <name evidence="1" type="ORF">BO83DRAFT_66128</name>
</gene>
<evidence type="ECO:0000313" key="2">
    <source>
        <dbReference type="Proteomes" id="UP000246171"/>
    </source>
</evidence>
<name>A0A317VAQ5_ASPEC</name>
<dbReference type="EMBL" id="MSFU01000017">
    <property type="protein sequence ID" value="PWY70147.1"/>
    <property type="molecule type" value="Genomic_DNA"/>
</dbReference>
<dbReference type="VEuPathDB" id="FungiDB:BO83DRAFT_66128"/>
<dbReference type="GeneID" id="37059477"/>
<evidence type="ECO:0000313" key="1">
    <source>
        <dbReference type="EMBL" id="PWY70147.1"/>
    </source>
</evidence>
<dbReference type="Proteomes" id="UP000246171">
    <property type="component" value="Unassembled WGS sequence"/>
</dbReference>
<protein>
    <submittedName>
        <fullName evidence="1">Uncharacterized protein</fullName>
    </submittedName>
</protein>
<dbReference type="RefSeq" id="XP_025386841.1">
    <property type="nucleotide sequence ID" value="XM_025537515.1"/>
</dbReference>
<keyword evidence="2" id="KW-1185">Reference proteome</keyword>
<comment type="caution">
    <text evidence="1">The sequence shown here is derived from an EMBL/GenBank/DDBJ whole genome shotgun (WGS) entry which is preliminary data.</text>
</comment>